<evidence type="ECO:0000313" key="3">
    <source>
        <dbReference type="EMBL" id="GHO86857.1"/>
    </source>
</evidence>
<sequence length="260" mass="28759">MSQDYNTVAKRPRRSRVPRNRPVLVTGSETQEETLAPTTEDLTLDTAPAAEEVTSEPVATSRRLPRLPKFFSKVEQSEEDGPANKNDVVEARMARAKKSMNTKTAITKAEEAAEAKEKPAAAKARPATRPSLFKPRHFIGMVIYLIGANALLPLEHTFSVNMHIERVIFTLPIGNLPLTTSFLINILTLIILLYALVAFDLLPNGKQFAASQAQTSKTRSGASSQGPRTPKVAPPTMRQGVKGEHDDLYQAYRTNQRKKR</sequence>
<feature type="region of interest" description="Disordered" evidence="1">
    <location>
        <begin position="1"/>
        <end position="61"/>
    </location>
</feature>
<feature type="compositionally biased region" description="Basic residues" evidence="1">
    <location>
        <begin position="10"/>
        <end position="19"/>
    </location>
</feature>
<keyword evidence="4" id="KW-1185">Reference proteome</keyword>
<keyword evidence="2" id="KW-0472">Membrane</keyword>
<evidence type="ECO:0000256" key="1">
    <source>
        <dbReference type="SAM" id="MobiDB-lite"/>
    </source>
</evidence>
<evidence type="ECO:0000256" key="2">
    <source>
        <dbReference type="SAM" id="Phobius"/>
    </source>
</evidence>
<feature type="transmembrane region" description="Helical" evidence="2">
    <location>
        <begin position="178"/>
        <end position="202"/>
    </location>
</feature>
<dbReference type="RefSeq" id="WP_201364465.1">
    <property type="nucleotide sequence ID" value="NZ_BNJJ01000014.1"/>
</dbReference>
<feature type="compositionally biased region" description="Polar residues" evidence="1">
    <location>
        <begin position="213"/>
        <end position="227"/>
    </location>
</feature>
<keyword evidence="2" id="KW-1133">Transmembrane helix</keyword>
<accession>A0ABQ3VLU4</accession>
<keyword evidence="2" id="KW-0812">Transmembrane</keyword>
<dbReference type="Proteomes" id="UP000635565">
    <property type="component" value="Unassembled WGS sequence"/>
</dbReference>
<reference evidence="3 4" key="1">
    <citation type="journal article" date="2021" name="Int. J. Syst. Evol. Microbiol.">
        <title>Reticulibacter mediterranei gen. nov., sp. nov., within the new family Reticulibacteraceae fam. nov., and Ktedonospora formicarum gen. nov., sp. nov., Ktedonobacter robiniae sp. nov., Dictyobacter formicarum sp. nov. and Dictyobacter arantiisoli sp. nov., belonging to the class Ktedonobacteria.</title>
        <authorList>
            <person name="Yabe S."/>
            <person name="Zheng Y."/>
            <person name="Wang C.M."/>
            <person name="Sakai Y."/>
            <person name="Abe K."/>
            <person name="Yokota A."/>
            <person name="Donadio S."/>
            <person name="Cavaletti L."/>
            <person name="Monciardini P."/>
        </authorList>
    </citation>
    <scope>NUCLEOTIDE SEQUENCE [LARGE SCALE GENOMIC DNA]</scope>
    <source>
        <strain evidence="3 4">SOSP1-9</strain>
    </source>
</reference>
<comment type="caution">
    <text evidence="3">The sequence shown here is derived from an EMBL/GenBank/DDBJ whole genome shotgun (WGS) entry which is preliminary data.</text>
</comment>
<evidence type="ECO:0000313" key="4">
    <source>
        <dbReference type="Proteomes" id="UP000635565"/>
    </source>
</evidence>
<gene>
    <name evidence="3" type="ORF">KSZ_48630</name>
</gene>
<feature type="transmembrane region" description="Helical" evidence="2">
    <location>
        <begin position="138"/>
        <end position="158"/>
    </location>
</feature>
<protein>
    <submittedName>
        <fullName evidence="3">Uncharacterized protein</fullName>
    </submittedName>
</protein>
<organism evidence="3 4">
    <name type="scientific">Dictyobacter formicarum</name>
    <dbReference type="NCBI Taxonomy" id="2778368"/>
    <lineage>
        <taxon>Bacteria</taxon>
        <taxon>Bacillati</taxon>
        <taxon>Chloroflexota</taxon>
        <taxon>Ktedonobacteria</taxon>
        <taxon>Ktedonobacterales</taxon>
        <taxon>Dictyobacteraceae</taxon>
        <taxon>Dictyobacter</taxon>
    </lineage>
</organism>
<feature type="region of interest" description="Disordered" evidence="1">
    <location>
        <begin position="213"/>
        <end position="260"/>
    </location>
</feature>
<dbReference type="EMBL" id="BNJJ01000014">
    <property type="protein sequence ID" value="GHO86857.1"/>
    <property type="molecule type" value="Genomic_DNA"/>
</dbReference>
<proteinExistence type="predicted"/>
<name>A0ABQ3VLU4_9CHLR</name>